<keyword evidence="4 10" id="KW-0436">Ligase</keyword>
<dbReference type="NCBIfam" id="NF003483">
    <property type="entry name" value="PRK05159.1"/>
    <property type="match status" value="1"/>
</dbReference>
<comment type="caution">
    <text evidence="10">Lacks conserved residue(s) required for the propagation of feature annotation.</text>
</comment>
<evidence type="ECO:0000256" key="1">
    <source>
        <dbReference type="ARBA" id="ARBA00004496"/>
    </source>
</evidence>
<dbReference type="InterPro" id="IPR004364">
    <property type="entry name" value="Aa-tRNA-synt_II"/>
</dbReference>
<dbReference type="EC" id="6.1.1.23" evidence="10"/>
<feature type="binding site" evidence="10">
    <location>
        <position position="373"/>
    </location>
    <ligand>
        <name>L-aspartate</name>
        <dbReference type="ChEBI" id="CHEBI:29991"/>
    </ligand>
</feature>
<feature type="domain" description="Aminoacyl-transfer RNA synthetases class-II family profile" evidence="11">
    <location>
        <begin position="147"/>
        <end position="447"/>
    </location>
</feature>
<dbReference type="PRINTS" id="PR01042">
    <property type="entry name" value="TRNASYNTHASP"/>
</dbReference>
<dbReference type="InterPro" id="IPR002312">
    <property type="entry name" value="Asp/Asn-tRNA-synth_IIb"/>
</dbReference>
<dbReference type="CDD" id="cd04316">
    <property type="entry name" value="ND_PkAspRS_like_N"/>
    <property type="match status" value="1"/>
</dbReference>
<organism evidence="12 13">
    <name type="scientific">Candidatus Argoarchaeum ethanivorans</name>
    <dbReference type="NCBI Taxonomy" id="2608793"/>
    <lineage>
        <taxon>Archaea</taxon>
        <taxon>Methanobacteriati</taxon>
        <taxon>Methanobacteriota</taxon>
        <taxon>Stenosarchaea group</taxon>
        <taxon>Methanomicrobia</taxon>
        <taxon>Methanosarcinales</taxon>
        <taxon>Methanosarcinales incertae sedis</taxon>
        <taxon>GOM Arc I cluster</taxon>
        <taxon>Candidatus Argoarchaeum</taxon>
    </lineage>
</organism>
<dbReference type="EMBL" id="CAJHIQ010000024">
    <property type="protein sequence ID" value="CAD6493121.1"/>
    <property type="molecule type" value="Genomic_DNA"/>
</dbReference>
<dbReference type="GO" id="GO:0000287">
    <property type="term" value="F:magnesium ion binding"/>
    <property type="evidence" value="ECO:0007669"/>
    <property type="project" value="UniProtKB-UniRule"/>
</dbReference>
<keyword evidence="10" id="KW-0479">Metal-binding</keyword>
<feature type="binding site" evidence="10">
    <location>
        <position position="377"/>
    </location>
    <ligand>
        <name>L-aspartate</name>
        <dbReference type="ChEBI" id="CHEBI:29991"/>
    </ligand>
</feature>
<dbReference type="NCBIfam" id="TIGR00458">
    <property type="entry name" value="aspS_nondisc"/>
    <property type="match status" value="1"/>
</dbReference>
<dbReference type="InterPro" id="IPR006195">
    <property type="entry name" value="aa-tRNA-synth_II"/>
</dbReference>
<comment type="subunit">
    <text evidence="10">Homodimer.</text>
</comment>
<feature type="binding site" evidence="10">
    <location>
        <position position="373"/>
    </location>
    <ligand>
        <name>Mg(2+)</name>
        <dbReference type="ChEBI" id="CHEBI:18420"/>
        <label>2</label>
    </ligand>
</feature>
<evidence type="ECO:0000259" key="11">
    <source>
        <dbReference type="PROSITE" id="PS50862"/>
    </source>
</evidence>
<dbReference type="PANTHER" id="PTHR43450:SF1">
    <property type="entry name" value="ASPARTATE--TRNA LIGASE, CYTOPLASMIC"/>
    <property type="match status" value="1"/>
</dbReference>
<evidence type="ECO:0000256" key="10">
    <source>
        <dbReference type="HAMAP-Rule" id="MF_02075"/>
    </source>
</evidence>
<name>A0A811T9X2_9EURY</name>
<evidence type="ECO:0000313" key="13">
    <source>
        <dbReference type="Proteomes" id="UP000639006"/>
    </source>
</evidence>
<evidence type="ECO:0000256" key="8">
    <source>
        <dbReference type="ARBA" id="ARBA00022917"/>
    </source>
</evidence>
<dbReference type="GO" id="GO:0006422">
    <property type="term" value="P:aspartyl-tRNA aminoacylation"/>
    <property type="evidence" value="ECO:0007669"/>
    <property type="project" value="UniProtKB-UniRule"/>
</dbReference>
<dbReference type="Gene3D" id="3.30.930.10">
    <property type="entry name" value="Bira Bifunctional Protein, Domain 2"/>
    <property type="match status" value="1"/>
</dbReference>
<keyword evidence="8 10" id="KW-0648">Protein biosynthesis</keyword>
<feature type="binding site" evidence="10">
    <location>
        <position position="370"/>
    </location>
    <ligand>
        <name>Mg(2+)</name>
        <dbReference type="ChEBI" id="CHEBI:18420"/>
        <label>2</label>
    </ligand>
</feature>
<dbReference type="InterPro" id="IPR045864">
    <property type="entry name" value="aa-tRNA-synth_II/BPL/LPL"/>
</dbReference>
<dbReference type="Pfam" id="PF01336">
    <property type="entry name" value="tRNA_anti-codon"/>
    <property type="match status" value="1"/>
</dbReference>
<dbReference type="CDD" id="cd00776">
    <property type="entry name" value="AsxRS_core"/>
    <property type="match status" value="1"/>
</dbReference>
<feature type="region of interest" description="Aspartate" evidence="10">
    <location>
        <begin position="202"/>
        <end position="205"/>
    </location>
</feature>
<gene>
    <name evidence="10 12" type="primary">aspS</name>
    <name evidence="12" type="ORF">DIAAKJNI_00445</name>
</gene>
<dbReference type="SUPFAM" id="SSF50249">
    <property type="entry name" value="Nucleic acid-binding proteins"/>
    <property type="match status" value="1"/>
</dbReference>
<dbReference type="GO" id="GO:0005829">
    <property type="term" value="C:cytosol"/>
    <property type="evidence" value="ECO:0007669"/>
    <property type="project" value="TreeGrafter"/>
</dbReference>
<keyword evidence="3 10" id="KW-0963">Cytoplasm</keyword>
<dbReference type="SUPFAM" id="SSF55681">
    <property type="entry name" value="Class II aaRS and biotin synthetases"/>
    <property type="match status" value="1"/>
</dbReference>
<evidence type="ECO:0000256" key="5">
    <source>
        <dbReference type="ARBA" id="ARBA00022741"/>
    </source>
</evidence>
<evidence type="ECO:0000256" key="7">
    <source>
        <dbReference type="ARBA" id="ARBA00022842"/>
    </source>
</evidence>
<comment type="function">
    <text evidence="10">Aspartyl-tRNA synthetase with relaxed tRNA specificity since it is able to aspartylate not only its cognate tRNA(Asp) but also tRNA(Asn). Reaction proceeds in two steps: L-aspartate is first activated by ATP to form Asp-AMP and then transferred to the acceptor end of tRNA(Asp/Asn).</text>
</comment>
<dbReference type="Gene3D" id="2.40.50.140">
    <property type="entry name" value="Nucleic acid-binding proteins"/>
    <property type="match status" value="1"/>
</dbReference>
<comment type="caution">
    <text evidence="12">The sequence shown here is derived from an EMBL/GenBank/DDBJ whole genome shotgun (WGS) entry which is preliminary data.</text>
</comment>
<dbReference type="HAMAP" id="MF_02075">
    <property type="entry name" value="Asp_tRNA_synth_type2"/>
    <property type="match status" value="1"/>
</dbReference>
<dbReference type="InterPro" id="IPR004523">
    <property type="entry name" value="Asp-tRNA_synthase_2"/>
</dbReference>
<keyword evidence="6 10" id="KW-0067">ATP-binding</keyword>
<proteinExistence type="inferred from homology"/>
<reference evidence="12" key="1">
    <citation type="submission" date="2020-10" db="EMBL/GenBank/DDBJ databases">
        <authorList>
            <person name="Hahn C.J."/>
            <person name="Laso-Perez R."/>
            <person name="Vulcano F."/>
            <person name="Vaziourakis K.-M."/>
            <person name="Stokke R."/>
            <person name="Steen I.H."/>
            <person name="Teske A."/>
            <person name="Boetius A."/>
            <person name="Liebeke M."/>
            <person name="Amann R."/>
            <person name="Knittel K."/>
        </authorList>
    </citation>
    <scope>NUCLEOTIDE SEQUENCE</scope>
    <source>
        <strain evidence="12">Gfbio:e3339647-f889-4370-9287-4fb5cb688e4c:AG392M11_GoMArc1</strain>
    </source>
</reference>
<evidence type="ECO:0000256" key="3">
    <source>
        <dbReference type="ARBA" id="ARBA00022490"/>
    </source>
</evidence>
<dbReference type="PROSITE" id="PS50862">
    <property type="entry name" value="AA_TRNA_LIGASE_II"/>
    <property type="match status" value="1"/>
</dbReference>
<feature type="site" description="Important for tRNA non-discrimination" evidence="10">
    <location>
        <position position="95"/>
    </location>
</feature>
<keyword evidence="9 10" id="KW-0030">Aminoacyl-tRNA synthetase</keyword>
<dbReference type="Pfam" id="PF00152">
    <property type="entry name" value="tRNA-synt_2"/>
    <property type="match status" value="1"/>
</dbReference>
<dbReference type="InterPro" id="IPR012340">
    <property type="entry name" value="NA-bd_OB-fold"/>
</dbReference>
<feature type="binding site" evidence="10">
    <location>
        <begin position="418"/>
        <end position="421"/>
    </location>
    <ligand>
        <name>ATP</name>
        <dbReference type="ChEBI" id="CHEBI:30616"/>
    </ligand>
</feature>
<feature type="binding site" evidence="10">
    <location>
        <position position="370"/>
    </location>
    <ligand>
        <name>ATP</name>
        <dbReference type="ChEBI" id="CHEBI:30616"/>
    </ligand>
</feature>
<feature type="binding site" evidence="10">
    <location>
        <position position="224"/>
    </location>
    <ligand>
        <name>L-aspartate</name>
        <dbReference type="ChEBI" id="CHEBI:29991"/>
    </ligand>
</feature>
<comment type="cofactor">
    <cofactor evidence="10">
        <name>Mg(2+)</name>
        <dbReference type="ChEBI" id="CHEBI:18420"/>
    </cofactor>
    <text evidence="10">Binds 3 Mg(2+) cations per subunit. The strongest magnesium site (Mg1) is bound to the beta- and gamma-phosphates of ATP and four water molecules complete its coordination sphere.</text>
</comment>
<evidence type="ECO:0000313" key="12">
    <source>
        <dbReference type="EMBL" id="CAD6493121.1"/>
    </source>
</evidence>
<keyword evidence="7 10" id="KW-0460">Magnesium</keyword>
<comment type="similarity">
    <text evidence="2 10">Belongs to the class-II aminoacyl-tRNA synthetase family. Type 2 subfamily.</text>
</comment>
<keyword evidence="5 10" id="KW-0547">Nucleotide-binding</keyword>
<comment type="catalytic activity">
    <reaction evidence="10">
        <text>tRNA(Asx) + L-aspartate + ATP = L-aspartyl-tRNA(Asx) + AMP + diphosphate</text>
        <dbReference type="Rhea" id="RHEA:18349"/>
        <dbReference type="Rhea" id="RHEA-COMP:9710"/>
        <dbReference type="Rhea" id="RHEA-COMP:9711"/>
        <dbReference type="ChEBI" id="CHEBI:29991"/>
        <dbReference type="ChEBI" id="CHEBI:30616"/>
        <dbReference type="ChEBI" id="CHEBI:33019"/>
        <dbReference type="ChEBI" id="CHEBI:78442"/>
        <dbReference type="ChEBI" id="CHEBI:78516"/>
        <dbReference type="ChEBI" id="CHEBI:456215"/>
        <dbReference type="EC" id="6.1.1.23"/>
    </reaction>
</comment>
<dbReference type="FunFam" id="3.30.930.10:FF:000038">
    <property type="entry name" value="Aspartate--tRNA ligase"/>
    <property type="match status" value="1"/>
</dbReference>
<dbReference type="GO" id="GO:0017101">
    <property type="term" value="C:aminoacyl-tRNA synthetase multienzyme complex"/>
    <property type="evidence" value="ECO:0007669"/>
    <property type="project" value="TreeGrafter"/>
</dbReference>
<dbReference type="InterPro" id="IPR004365">
    <property type="entry name" value="NA-bd_OB_tRNA"/>
</dbReference>
<dbReference type="GO" id="GO:0050560">
    <property type="term" value="F:aspartate-tRNA(Asn) ligase activity"/>
    <property type="evidence" value="ECO:0007669"/>
    <property type="project" value="UniProtKB-EC"/>
</dbReference>
<dbReference type="PANTHER" id="PTHR43450">
    <property type="entry name" value="ASPARTYL-TRNA SYNTHETASE"/>
    <property type="match status" value="1"/>
</dbReference>
<feature type="binding site" evidence="10">
    <location>
        <position position="370"/>
    </location>
    <ligand>
        <name>Mg(2+)</name>
        <dbReference type="ChEBI" id="CHEBI:18420"/>
        <label>3</label>
    </ligand>
</feature>
<feature type="binding site" evidence="10">
    <location>
        <position position="180"/>
    </location>
    <ligand>
        <name>L-aspartate</name>
        <dbReference type="ChEBI" id="CHEBI:29991"/>
    </ligand>
</feature>
<accession>A0A811T9X2</accession>
<dbReference type="Proteomes" id="UP000639006">
    <property type="component" value="Unassembled WGS sequence"/>
</dbReference>
<feature type="binding site" evidence="10">
    <location>
        <begin position="224"/>
        <end position="226"/>
    </location>
    <ligand>
        <name>ATP</name>
        <dbReference type="ChEBI" id="CHEBI:30616"/>
    </ligand>
</feature>
<dbReference type="GO" id="GO:0004815">
    <property type="term" value="F:aspartate-tRNA ligase activity"/>
    <property type="evidence" value="ECO:0007669"/>
    <property type="project" value="UniProtKB-UniRule"/>
</dbReference>
<dbReference type="GO" id="GO:0003723">
    <property type="term" value="F:RNA binding"/>
    <property type="evidence" value="ECO:0007669"/>
    <property type="project" value="TreeGrafter"/>
</dbReference>
<evidence type="ECO:0000256" key="9">
    <source>
        <dbReference type="ARBA" id="ARBA00023146"/>
    </source>
</evidence>
<protein>
    <recommendedName>
        <fullName evidence="10">Aspartate--tRNA(Asp/Asn) ligase</fullName>
        <ecNumber evidence="10">6.1.1.23</ecNumber>
    </recommendedName>
    <alternativeName>
        <fullName evidence="10">Aspartyl-tRNA synthetase</fullName>
        <shortName evidence="10">AspRS</shortName>
    </alternativeName>
    <alternativeName>
        <fullName evidence="10">Non-discriminating aspartyl-tRNA synthetase</fullName>
        <shortName evidence="10">ND-AspRS</shortName>
    </alternativeName>
</protein>
<comment type="subcellular location">
    <subcellularLocation>
        <location evidence="1 10">Cytoplasm</location>
    </subcellularLocation>
</comment>
<sequence>MKNDLNQSLFRRTHYTNQLTPEMGEDCVVTITGWVHELRDLGGIMFVLLRDREGITQVTLVKRNSSAELMNTAKSLSRESIITVTGKVKPEKKAPRGYEIIPGTIHLLNKASSPLPMDTTGKVDADLDTRLDARFMDLRRPQVLAVFKIRHHLMQAVRRFLSSNDFIEVTTPKVVGVATEGGTALFPISYFEREAFLNQSPQLFKQILMSAGFDRVFEIGPIFRAEEHDTRKHLNEATSIDIEASFADHNDVMNILEQLIAHTYHELTIRAEDALSTLNLSLDVIELPFERLKYDEAVQIASTGGEKIEWGDDLTTAAEIIIGDTIAESTGRSHYFIVDWPTKIKPFYAMPYENQQSLCKAFDLMHRDMELASGAQRIHSIELLTGRILEQGLEIAGFESYLNAFKYGMPPHSGWGLGTERLLMTMLKLNNIRDTVLFPRDRKRLTP</sequence>
<evidence type="ECO:0000256" key="4">
    <source>
        <dbReference type="ARBA" id="ARBA00022598"/>
    </source>
</evidence>
<dbReference type="AlphaFoldDB" id="A0A811T9X2"/>
<dbReference type="GO" id="GO:0005524">
    <property type="term" value="F:ATP binding"/>
    <property type="evidence" value="ECO:0007669"/>
    <property type="project" value="UniProtKB-UniRule"/>
</dbReference>
<evidence type="ECO:0000256" key="2">
    <source>
        <dbReference type="ARBA" id="ARBA00005312"/>
    </source>
</evidence>
<feature type="binding site" evidence="10">
    <location>
        <begin position="232"/>
        <end position="234"/>
    </location>
    <ligand>
        <name>ATP</name>
        <dbReference type="ChEBI" id="CHEBI:30616"/>
    </ligand>
</feature>
<evidence type="ECO:0000256" key="6">
    <source>
        <dbReference type="ARBA" id="ARBA00022840"/>
    </source>
</evidence>